<sequence>MKLPASTIFLFFLVFSQKTNRKNPTTQKLKEEKKNEYKNLKKNQPKTRNIKQR</sequence>
<reference evidence="3 4" key="1">
    <citation type="submission" date="2019-07" db="EMBL/GenBank/DDBJ databases">
        <title>WGS assembly of Gossypium mustelinum.</title>
        <authorList>
            <person name="Chen Z.J."/>
            <person name="Sreedasyam A."/>
            <person name="Ando A."/>
            <person name="Song Q."/>
            <person name="De L."/>
            <person name="Hulse-Kemp A."/>
            <person name="Ding M."/>
            <person name="Ye W."/>
            <person name="Kirkbride R."/>
            <person name="Jenkins J."/>
            <person name="Plott C."/>
            <person name="Lovell J."/>
            <person name="Lin Y.-M."/>
            <person name="Vaughn R."/>
            <person name="Liu B."/>
            <person name="Li W."/>
            <person name="Simpson S."/>
            <person name="Scheffler B."/>
            <person name="Saski C."/>
            <person name="Grover C."/>
            <person name="Hu G."/>
            <person name="Conover J."/>
            <person name="Carlson J."/>
            <person name="Shu S."/>
            <person name="Boston L."/>
            <person name="Williams M."/>
            <person name="Peterson D."/>
            <person name="Mcgee K."/>
            <person name="Jones D."/>
            <person name="Wendel J."/>
            <person name="Stelly D."/>
            <person name="Grimwood J."/>
            <person name="Schmutz J."/>
        </authorList>
    </citation>
    <scope>NUCLEOTIDE SEQUENCE [LARGE SCALE GENOMIC DNA]</scope>
    <source>
        <strain evidence="3">1408120.09</strain>
    </source>
</reference>
<gene>
    <name evidence="3" type="ORF">E1A91_D11G015100v1</name>
</gene>
<dbReference type="EMBL" id="CM017659">
    <property type="protein sequence ID" value="TYI53585.1"/>
    <property type="molecule type" value="Genomic_DNA"/>
</dbReference>
<dbReference type="Proteomes" id="UP000323597">
    <property type="component" value="Chromosome D11"/>
</dbReference>
<accession>A0A5D2SMK0</accession>
<keyword evidence="2" id="KW-0732">Signal</keyword>
<name>A0A5D2SMK0_GOSMU</name>
<evidence type="ECO:0000313" key="3">
    <source>
        <dbReference type="EMBL" id="TYI53585.1"/>
    </source>
</evidence>
<dbReference type="AlphaFoldDB" id="A0A5D2SMK0"/>
<evidence type="ECO:0000256" key="1">
    <source>
        <dbReference type="SAM" id="MobiDB-lite"/>
    </source>
</evidence>
<protein>
    <submittedName>
        <fullName evidence="3">Uncharacterized protein</fullName>
    </submittedName>
</protein>
<feature type="region of interest" description="Disordered" evidence="1">
    <location>
        <begin position="21"/>
        <end position="53"/>
    </location>
</feature>
<organism evidence="3 4">
    <name type="scientific">Gossypium mustelinum</name>
    <name type="common">Cotton</name>
    <name type="synonym">Gossypium caicoense</name>
    <dbReference type="NCBI Taxonomy" id="34275"/>
    <lineage>
        <taxon>Eukaryota</taxon>
        <taxon>Viridiplantae</taxon>
        <taxon>Streptophyta</taxon>
        <taxon>Embryophyta</taxon>
        <taxon>Tracheophyta</taxon>
        <taxon>Spermatophyta</taxon>
        <taxon>Magnoliopsida</taxon>
        <taxon>eudicotyledons</taxon>
        <taxon>Gunneridae</taxon>
        <taxon>Pentapetalae</taxon>
        <taxon>rosids</taxon>
        <taxon>malvids</taxon>
        <taxon>Malvales</taxon>
        <taxon>Malvaceae</taxon>
        <taxon>Malvoideae</taxon>
        <taxon>Gossypium</taxon>
    </lineage>
</organism>
<evidence type="ECO:0000256" key="2">
    <source>
        <dbReference type="SAM" id="SignalP"/>
    </source>
</evidence>
<evidence type="ECO:0000313" key="4">
    <source>
        <dbReference type="Proteomes" id="UP000323597"/>
    </source>
</evidence>
<feature type="compositionally biased region" description="Basic residues" evidence="1">
    <location>
        <begin position="40"/>
        <end position="53"/>
    </location>
</feature>
<feature type="signal peptide" evidence="2">
    <location>
        <begin position="1"/>
        <end position="21"/>
    </location>
</feature>
<keyword evidence="4" id="KW-1185">Reference proteome</keyword>
<proteinExistence type="predicted"/>
<feature type="chain" id="PRO_5023036923" evidence="2">
    <location>
        <begin position="22"/>
        <end position="53"/>
    </location>
</feature>
<feature type="compositionally biased region" description="Basic and acidic residues" evidence="1">
    <location>
        <begin position="28"/>
        <end position="39"/>
    </location>
</feature>